<keyword evidence="2" id="KW-0732">Signal</keyword>
<feature type="region of interest" description="Disordered" evidence="1">
    <location>
        <begin position="120"/>
        <end position="139"/>
    </location>
</feature>
<organism evidence="4 5">
    <name type="scientific">Aphanomyces stellatus</name>
    <dbReference type="NCBI Taxonomy" id="120398"/>
    <lineage>
        <taxon>Eukaryota</taxon>
        <taxon>Sar</taxon>
        <taxon>Stramenopiles</taxon>
        <taxon>Oomycota</taxon>
        <taxon>Saprolegniomycetes</taxon>
        <taxon>Saprolegniales</taxon>
        <taxon>Verrucalvaceae</taxon>
        <taxon>Aphanomyces</taxon>
    </lineage>
</organism>
<dbReference type="Proteomes" id="UP000332933">
    <property type="component" value="Unassembled WGS sequence"/>
</dbReference>
<proteinExistence type="predicted"/>
<dbReference type="AlphaFoldDB" id="A0A485KJQ5"/>
<evidence type="ECO:0000313" key="3">
    <source>
        <dbReference type="EMBL" id="KAF0701258.1"/>
    </source>
</evidence>
<feature type="signal peptide" evidence="2">
    <location>
        <begin position="1"/>
        <end position="18"/>
    </location>
</feature>
<gene>
    <name evidence="4" type="primary">Aste57867_8252</name>
    <name evidence="3" type="ORF">As57867_008221</name>
    <name evidence="4" type="ORF">ASTE57867_8252</name>
</gene>
<dbReference type="EMBL" id="VJMH01005095">
    <property type="protein sequence ID" value="KAF0701258.1"/>
    <property type="molecule type" value="Genomic_DNA"/>
</dbReference>
<accession>A0A485KJQ5</accession>
<sequence length="139" mass="14529">MMLCRAVLAFVILVTALASPQVDLSTSRGFHAYDTHEVIVGHLFPHPTSACQQCANANNADNDSSCLVASHSAPGVFCHTFHSPRGDQDACCCASEPAAPSSSQIARPSVAATHPVATRAFAPRIESRTEHGSSLSSSP</sequence>
<reference evidence="3" key="2">
    <citation type="submission" date="2019-06" db="EMBL/GenBank/DDBJ databases">
        <title>Genomics analysis of Aphanomyces spp. identifies a new class of oomycete effector associated with host adaptation.</title>
        <authorList>
            <person name="Gaulin E."/>
        </authorList>
    </citation>
    <scope>NUCLEOTIDE SEQUENCE</scope>
    <source>
        <strain evidence="3">CBS 578.67</strain>
    </source>
</reference>
<feature type="chain" id="PRO_5036355421" evidence="2">
    <location>
        <begin position="19"/>
        <end position="139"/>
    </location>
</feature>
<reference evidence="4 5" key="1">
    <citation type="submission" date="2019-03" db="EMBL/GenBank/DDBJ databases">
        <authorList>
            <person name="Gaulin E."/>
            <person name="Dumas B."/>
        </authorList>
    </citation>
    <scope>NUCLEOTIDE SEQUENCE [LARGE SCALE GENOMIC DNA]</scope>
    <source>
        <strain evidence="4">CBS 568.67</strain>
    </source>
</reference>
<evidence type="ECO:0000313" key="4">
    <source>
        <dbReference type="EMBL" id="VFT85139.1"/>
    </source>
</evidence>
<protein>
    <submittedName>
        <fullName evidence="4">Aste57867_8252 protein</fullName>
    </submittedName>
</protein>
<keyword evidence="5" id="KW-1185">Reference proteome</keyword>
<name>A0A485KJQ5_9STRA</name>
<evidence type="ECO:0000313" key="5">
    <source>
        <dbReference type="Proteomes" id="UP000332933"/>
    </source>
</evidence>
<evidence type="ECO:0000256" key="2">
    <source>
        <dbReference type="SAM" id="SignalP"/>
    </source>
</evidence>
<evidence type="ECO:0000256" key="1">
    <source>
        <dbReference type="SAM" id="MobiDB-lite"/>
    </source>
</evidence>
<dbReference type="EMBL" id="CAADRA010005116">
    <property type="protein sequence ID" value="VFT85139.1"/>
    <property type="molecule type" value="Genomic_DNA"/>
</dbReference>